<dbReference type="GO" id="GO:0000184">
    <property type="term" value="P:nuclear-transcribed mRNA catabolic process, nonsense-mediated decay"/>
    <property type="evidence" value="ECO:0007669"/>
    <property type="project" value="UniProtKB-KW"/>
</dbReference>
<gene>
    <name evidence="5" type="ORF">PTSG_01683</name>
</gene>
<dbReference type="InParanoid" id="F2TYN0"/>
<evidence type="ECO:0000256" key="2">
    <source>
        <dbReference type="ARBA" id="ARBA00023161"/>
    </source>
</evidence>
<dbReference type="InterPro" id="IPR019354">
    <property type="entry name" value="SMG8-like"/>
</dbReference>
<feature type="region of interest" description="Disordered" evidence="4">
    <location>
        <begin position="610"/>
        <end position="638"/>
    </location>
</feature>
<keyword evidence="2" id="KW-0866">Nonsense-mediated mRNA decay</keyword>
<dbReference type="Pfam" id="PF10220">
    <property type="entry name" value="Smg8_Smg9"/>
    <property type="match status" value="3"/>
</dbReference>
<dbReference type="AlphaFoldDB" id="F2TYN0"/>
<evidence type="ECO:0000313" key="5">
    <source>
        <dbReference type="EMBL" id="EGD78704.1"/>
    </source>
</evidence>
<protein>
    <recommendedName>
        <fullName evidence="3">Nonsense-mediated mRNA decay factor SMG8</fullName>
    </recommendedName>
</protein>
<dbReference type="EMBL" id="GL832957">
    <property type="protein sequence ID" value="EGD78704.1"/>
    <property type="molecule type" value="Genomic_DNA"/>
</dbReference>
<feature type="region of interest" description="Disordered" evidence="4">
    <location>
        <begin position="295"/>
        <end position="321"/>
    </location>
</feature>
<dbReference type="PANTHER" id="PTHR13091:SF0">
    <property type="entry name" value="NONSENSE-MEDIATED MRNA DECAY FACTOR SMG8"/>
    <property type="match status" value="1"/>
</dbReference>
<dbReference type="RefSeq" id="XP_004997661.1">
    <property type="nucleotide sequence ID" value="XM_004997604.1"/>
</dbReference>
<evidence type="ECO:0000256" key="3">
    <source>
        <dbReference type="ARBA" id="ARBA00029509"/>
    </source>
</evidence>
<feature type="compositionally biased region" description="Acidic residues" evidence="4">
    <location>
        <begin position="306"/>
        <end position="321"/>
    </location>
</feature>
<dbReference type="OMA" id="CVCGRSQ"/>
<keyword evidence="6" id="KW-1185">Reference proteome</keyword>
<dbReference type="GeneID" id="16078258"/>
<accession>F2TYN0</accession>
<feature type="region of interest" description="Disordered" evidence="4">
    <location>
        <begin position="408"/>
        <end position="428"/>
    </location>
</feature>
<comment type="similarity">
    <text evidence="1">Belongs to the SMG8 family.</text>
</comment>
<dbReference type="PANTHER" id="PTHR13091">
    <property type="entry name" value="AMPLIFIED IN BREAST CANCER 2-RELATED"/>
    <property type="match status" value="1"/>
</dbReference>
<feature type="compositionally biased region" description="Low complexity" evidence="4">
    <location>
        <begin position="618"/>
        <end position="628"/>
    </location>
</feature>
<organism evidence="6">
    <name type="scientific">Salpingoeca rosetta (strain ATCC 50818 / BSB-021)</name>
    <dbReference type="NCBI Taxonomy" id="946362"/>
    <lineage>
        <taxon>Eukaryota</taxon>
        <taxon>Choanoflagellata</taxon>
        <taxon>Craspedida</taxon>
        <taxon>Salpingoecidae</taxon>
        <taxon>Salpingoeca</taxon>
    </lineage>
</organism>
<evidence type="ECO:0000313" key="6">
    <source>
        <dbReference type="Proteomes" id="UP000007799"/>
    </source>
</evidence>
<evidence type="ECO:0000256" key="1">
    <source>
        <dbReference type="ARBA" id="ARBA00006443"/>
    </source>
</evidence>
<dbReference type="KEGG" id="sre:PTSG_01683"/>
<proteinExistence type="inferred from homology"/>
<dbReference type="OrthoDB" id="63589at2759"/>
<sequence length="886" mass="95245">MGCFQLPLTAEGLRAVVGDEDDAVQVVSFVGHSRDGHSCTAALINTIINNDIMLPSTTSPVVQSGTSSGALDACSTPTTNVEAFYDKTNRTIFLSLSAAQDPAALLALADTLLSAPQEEHARLLQDKDSHYLRAMLFLFLVSTTVVMVNASHGLDPSSLQLLRALEALKKALMDQHDGDAFLHSGRLPSLLVLAQPSLTVRHTPANLNGFHKMHEKQALELLRLSSLRSVGDPAATHPAFERLFRRPGPNFLFIQPRDAPRLAANASRVLDPVVSLLDRFSLPLHTITGSAFTLQGAGPHMRDDDGAADDDDDDDDDDDALEESVPQLGANLLGRLLQGVQTIADTDLAAAFTAQAVDAGGLDARGGSTGLYASATSFLSEANRLCGLLLARGVHHDACGAANATSDGGVKGDGHHHAQPSSTLTTGPQLAADSTPVASRANAISNVLSTHSVEACERALPQALNQYHINLPPVYSRHVHREHLAKAIAVFAVLAQGPHVHRFLSLLSQQCDEVWTAGRRQCERLSMTHHPCVHAVHRTPADARQLVDLGSVAVREHDSGVRLRCACVCGRSQSDIPDAFHISEINRFAVEAACCRACISAVLPLETRDAKQHKPAPSLSSSSSSSLSRPPRQVHAADAAAVDIGDASTMPFGTPDQGIAAMDDAPKPPACFCVYRIGDGASYVPRSGLAEQQGFLPGCQHLLPYAIYSRKGRQQQQQQQQQPSSLTRRQRHRDRTCVAKLYIGYEYESPSGKRFIAHGPDACVRVSSTGNAKGSARKSLDSAMPILMPVPKSPHELAQLVRVHIAIPDIPASVRVHPVVQVKRNMAIAITTDSVLLHPDGQYVLQFPRVFTWHERPVLLPSTTEARKHFVLLSNSITVDYHEPGS</sequence>
<dbReference type="Proteomes" id="UP000007799">
    <property type="component" value="Unassembled WGS sequence"/>
</dbReference>
<feature type="region of interest" description="Disordered" evidence="4">
    <location>
        <begin position="711"/>
        <end position="732"/>
    </location>
</feature>
<dbReference type="eggNOG" id="KOG3692">
    <property type="taxonomic scope" value="Eukaryota"/>
</dbReference>
<evidence type="ECO:0000256" key="4">
    <source>
        <dbReference type="SAM" id="MobiDB-lite"/>
    </source>
</evidence>
<dbReference type="STRING" id="946362.F2TYN0"/>
<name>F2TYN0_SALR5</name>
<feature type="compositionally biased region" description="Polar residues" evidence="4">
    <location>
        <begin position="419"/>
        <end position="428"/>
    </location>
</feature>
<reference evidence="5" key="1">
    <citation type="submission" date="2009-08" db="EMBL/GenBank/DDBJ databases">
        <title>Annotation of Salpingoeca rosetta.</title>
        <authorList>
            <consortium name="The Broad Institute Genome Sequencing Platform"/>
            <person name="Russ C."/>
            <person name="Cuomo C."/>
            <person name="Burger G."/>
            <person name="Gray M.W."/>
            <person name="Holland P.W.H."/>
            <person name="King N."/>
            <person name="Lang F.B.F."/>
            <person name="Roger A.J."/>
            <person name="Ruiz-Trillo I."/>
            <person name="Young S.K."/>
            <person name="Zeng Q."/>
            <person name="Gargeya S."/>
            <person name="Alvarado L."/>
            <person name="Berlin A."/>
            <person name="Chapman S.B."/>
            <person name="Chen Z."/>
            <person name="Freedman E."/>
            <person name="Gellesch M."/>
            <person name="Goldberg J."/>
            <person name="Griggs A."/>
            <person name="Gujja S."/>
            <person name="Heilman E."/>
            <person name="Heiman D."/>
            <person name="Howarth C."/>
            <person name="Mehta T."/>
            <person name="Neiman D."/>
            <person name="Pearson M."/>
            <person name="Roberts A."/>
            <person name="Saif S."/>
            <person name="Shea T."/>
            <person name="Shenoy N."/>
            <person name="Sisk P."/>
            <person name="Stolte C."/>
            <person name="Sykes S."/>
            <person name="White J."/>
            <person name="Yandava C."/>
            <person name="Haas B."/>
            <person name="Nusbaum C."/>
            <person name="Birren B."/>
        </authorList>
    </citation>
    <scope>NUCLEOTIDE SEQUENCE [LARGE SCALE GENOMIC DNA]</scope>
    <source>
        <strain evidence="5">ATCC 50818</strain>
    </source>
</reference>